<reference evidence="2" key="1">
    <citation type="journal article" date="2017" name="Nature">
        <title>The sunflower genome provides insights into oil metabolism, flowering and Asterid evolution.</title>
        <authorList>
            <person name="Badouin H."/>
            <person name="Gouzy J."/>
            <person name="Grassa C.J."/>
            <person name="Murat F."/>
            <person name="Staton S.E."/>
            <person name="Cottret L."/>
            <person name="Lelandais-Briere C."/>
            <person name="Owens G.L."/>
            <person name="Carrere S."/>
            <person name="Mayjonade B."/>
            <person name="Legrand L."/>
            <person name="Gill N."/>
            <person name="Kane N.C."/>
            <person name="Bowers J.E."/>
            <person name="Hubner S."/>
            <person name="Bellec A."/>
            <person name="Berard A."/>
            <person name="Berges H."/>
            <person name="Blanchet N."/>
            <person name="Boniface M.C."/>
            <person name="Brunel D."/>
            <person name="Catrice O."/>
            <person name="Chaidir N."/>
            <person name="Claudel C."/>
            <person name="Donnadieu C."/>
            <person name="Faraut T."/>
            <person name="Fievet G."/>
            <person name="Helmstetter N."/>
            <person name="King M."/>
            <person name="Knapp S.J."/>
            <person name="Lai Z."/>
            <person name="Le Paslier M.C."/>
            <person name="Lippi Y."/>
            <person name="Lorenzon L."/>
            <person name="Mandel J.R."/>
            <person name="Marage G."/>
            <person name="Marchand G."/>
            <person name="Marquand E."/>
            <person name="Bret-Mestries E."/>
            <person name="Morien E."/>
            <person name="Nambeesan S."/>
            <person name="Nguyen T."/>
            <person name="Pegot-Espagnet P."/>
            <person name="Pouilly N."/>
            <person name="Raftis F."/>
            <person name="Sallet E."/>
            <person name="Schiex T."/>
            <person name="Thomas J."/>
            <person name="Vandecasteele C."/>
            <person name="Vares D."/>
            <person name="Vear F."/>
            <person name="Vautrin S."/>
            <person name="Crespi M."/>
            <person name="Mangin B."/>
            <person name="Burke J.M."/>
            <person name="Salse J."/>
            <person name="Munos S."/>
            <person name="Vincourt P."/>
            <person name="Rieseberg L.H."/>
            <person name="Langlade N.B."/>
        </authorList>
    </citation>
    <scope>NUCLEOTIDE SEQUENCE [LARGE SCALE GENOMIC DNA]</scope>
    <source>
        <strain evidence="2">cv. SF193</strain>
    </source>
</reference>
<dbReference type="AlphaFoldDB" id="A0A251UK08"/>
<sequence>MLRGTGYAILVSLLRQIDTCVEDDVKFPNFVNKDEITCILGEASACDFDEEILFKNQVQMCGQGKAKHKFSIRTQSHKDNLNKDSSDVYESHTLVKEKEMDGMTNYMTPARFPISHTHSTTSVAELLLRVQIEHDLPEGSTVNEHALFH</sequence>
<protein>
    <submittedName>
        <fullName evidence="1">Uncharacterized protein</fullName>
    </submittedName>
</protein>
<organism evidence="1 2">
    <name type="scientific">Helianthus annuus</name>
    <name type="common">Common sunflower</name>
    <dbReference type="NCBI Taxonomy" id="4232"/>
    <lineage>
        <taxon>Eukaryota</taxon>
        <taxon>Viridiplantae</taxon>
        <taxon>Streptophyta</taxon>
        <taxon>Embryophyta</taxon>
        <taxon>Tracheophyta</taxon>
        <taxon>Spermatophyta</taxon>
        <taxon>Magnoliopsida</taxon>
        <taxon>eudicotyledons</taxon>
        <taxon>Gunneridae</taxon>
        <taxon>Pentapetalae</taxon>
        <taxon>asterids</taxon>
        <taxon>campanulids</taxon>
        <taxon>Asterales</taxon>
        <taxon>Asteraceae</taxon>
        <taxon>Asteroideae</taxon>
        <taxon>Heliantheae alliance</taxon>
        <taxon>Heliantheae</taxon>
        <taxon>Helianthus</taxon>
    </lineage>
</organism>
<keyword evidence="2" id="KW-1185">Reference proteome</keyword>
<accession>A0A251UK08</accession>
<gene>
    <name evidence="1" type="ORF">HannXRQ_Chr06g0181871</name>
</gene>
<dbReference type="PANTHER" id="PTHR35686:SF1">
    <property type="entry name" value="KINETOCHORE PROTEIN"/>
    <property type="match status" value="1"/>
</dbReference>
<evidence type="ECO:0000313" key="1">
    <source>
        <dbReference type="EMBL" id="OTG23383.1"/>
    </source>
</evidence>
<dbReference type="Proteomes" id="UP000215914">
    <property type="component" value="Chromosome 6"/>
</dbReference>
<evidence type="ECO:0000313" key="2">
    <source>
        <dbReference type="Proteomes" id="UP000215914"/>
    </source>
</evidence>
<dbReference type="EMBL" id="CM007895">
    <property type="protein sequence ID" value="OTG23383.1"/>
    <property type="molecule type" value="Genomic_DNA"/>
</dbReference>
<dbReference type="InParanoid" id="A0A251UK08"/>
<dbReference type="PANTHER" id="PTHR35686">
    <property type="entry name" value="KINETOCHORE PROTEIN"/>
    <property type="match status" value="1"/>
</dbReference>
<name>A0A251UK08_HELAN</name>
<proteinExistence type="predicted"/>